<dbReference type="RefSeq" id="XP_015660301.1">
    <property type="nucleotide sequence ID" value="XM_015801681.1"/>
</dbReference>
<proteinExistence type="predicted"/>
<gene>
    <name evidence="1" type="ORF">ABB37_04116</name>
</gene>
<comment type="caution">
    <text evidence="1">The sequence shown here is derived from an EMBL/GenBank/DDBJ whole genome shotgun (WGS) entry which is preliminary data.</text>
</comment>
<evidence type="ECO:0000313" key="2">
    <source>
        <dbReference type="Proteomes" id="UP000037923"/>
    </source>
</evidence>
<dbReference type="OMA" id="PRWYPLF"/>
<accession>A0A0N0DWP1</accession>
<name>A0A0N0DWP1_LEPPY</name>
<dbReference type="VEuPathDB" id="TriTrypDB:LpyrH10_06_4860"/>
<dbReference type="AlphaFoldDB" id="A0A0N0DWP1"/>
<dbReference type="GeneID" id="26904407"/>
<protein>
    <submittedName>
        <fullName evidence="1">Uncharacterized protein</fullName>
    </submittedName>
</protein>
<dbReference type="Proteomes" id="UP000037923">
    <property type="component" value="Unassembled WGS sequence"/>
</dbReference>
<dbReference type="CDD" id="cd23713">
    <property type="entry name" value="RESC19"/>
    <property type="match status" value="1"/>
</dbReference>
<reference evidence="1 2" key="1">
    <citation type="submission" date="2015-07" db="EMBL/GenBank/DDBJ databases">
        <title>High-quality genome of monoxenous trypanosomatid Leptomonas pyrrhocoris.</title>
        <authorList>
            <person name="Flegontov P."/>
            <person name="Butenko A."/>
            <person name="Firsov S."/>
            <person name="Vlcek C."/>
            <person name="Logacheva M.D."/>
            <person name="Field M."/>
            <person name="Filatov D."/>
            <person name="Flegontova O."/>
            <person name="Gerasimov E."/>
            <person name="Jackson A.P."/>
            <person name="Kelly S."/>
            <person name="Opperdoes F."/>
            <person name="O'Reilly A."/>
            <person name="Votypka J."/>
            <person name="Yurchenko V."/>
            <person name="Lukes J."/>
        </authorList>
    </citation>
    <scope>NUCLEOTIDE SEQUENCE [LARGE SCALE GENOMIC DNA]</scope>
    <source>
        <strain evidence="1">H10</strain>
    </source>
</reference>
<sequence>MRTSLVRWAAATRPLSPVNVLNTVRNDPGMTAAYYANRYYGKENVMQVNHMLWSVLKRGGKVDIDRADGADAPPRWYPLFATPRRHNVRQHNADEEDLSLLRRPHPPTAPVAPTMPFGEPTSDCPIAATSSWSSSDKQEGTEEAEVMASEELENAIVGLVEAFPGQDIQRYIADLPANMQRRAPSAFKRLREAGLLKRRVTEQGTYVWD</sequence>
<evidence type="ECO:0000313" key="1">
    <source>
        <dbReference type="EMBL" id="KPA81862.1"/>
    </source>
</evidence>
<organism evidence="1 2">
    <name type="scientific">Leptomonas pyrrhocoris</name>
    <name type="common">Firebug parasite</name>
    <dbReference type="NCBI Taxonomy" id="157538"/>
    <lineage>
        <taxon>Eukaryota</taxon>
        <taxon>Discoba</taxon>
        <taxon>Euglenozoa</taxon>
        <taxon>Kinetoplastea</taxon>
        <taxon>Metakinetoplastina</taxon>
        <taxon>Trypanosomatida</taxon>
        <taxon>Trypanosomatidae</taxon>
        <taxon>Leishmaniinae</taxon>
        <taxon>Leptomonas</taxon>
    </lineage>
</organism>
<keyword evidence="2" id="KW-1185">Reference proteome</keyword>
<dbReference type="EMBL" id="LGTL01000006">
    <property type="protein sequence ID" value="KPA81862.1"/>
    <property type="molecule type" value="Genomic_DNA"/>
</dbReference>
<dbReference type="OrthoDB" id="277304at2759"/>